<dbReference type="GO" id="GO:0008017">
    <property type="term" value="F:microtubule binding"/>
    <property type="evidence" value="ECO:0007669"/>
    <property type="project" value="InterPro"/>
</dbReference>
<dbReference type="EMBL" id="CP045896">
    <property type="protein sequence ID" value="QQP50468.1"/>
    <property type="molecule type" value="Genomic_DNA"/>
</dbReference>
<keyword evidence="6 8" id="KW-0505">Motor protein</keyword>
<dbReference type="SMART" id="SM00129">
    <property type="entry name" value="KISc"/>
    <property type="match status" value="1"/>
</dbReference>
<keyword evidence="2" id="KW-0963">Cytoplasm</keyword>
<dbReference type="Proteomes" id="UP000595437">
    <property type="component" value="Chromosome 7"/>
</dbReference>
<dbReference type="Gene3D" id="3.40.850.10">
    <property type="entry name" value="Kinesin motor domain"/>
    <property type="match status" value="1"/>
</dbReference>
<accession>A0A7T8K8U6</accession>
<protein>
    <recommendedName>
        <fullName evidence="9">Kinesin-like protein</fullName>
    </recommendedName>
</protein>
<organism evidence="11 12">
    <name type="scientific">Caligus rogercresseyi</name>
    <name type="common">Sea louse</name>
    <dbReference type="NCBI Taxonomy" id="217165"/>
    <lineage>
        <taxon>Eukaryota</taxon>
        <taxon>Metazoa</taxon>
        <taxon>Ecdysozoa</taxon>
        <taxon>Arthropoda</taxon>
        <taxon>Crustacea</taxon>
        <taxon>Multicrustacea</taxon>
        <taxon>Hexanauplia</taxon>
        <taxon>Copepoda</taxon>
        <taxon>Siphonostomatoida</taxon>
        <taxon>Caligidae</taxon>
        <taxon>Caligus</taxon>
    </lineage>
</organism>
<evidence type="ECO:0000256" key="8">
    <source>
        <dbReference type="PROSITE-ProRule" id="PRU00283"/>
    </source>
</evidence>
<evidence type="ECO:0000256" key="2">
    <source>
        <dbReference type="ARBA" id="ARBA00022490"/>
    </source>
</evidence>
<evidence type="ECO:0000259" key="10">
    <source>
        <dbReference type="PROSITE" id="PS50067"/>
    </source>
</evidence>
<dbReference type="PROSITE" id="PS00411">
    <property type="entry name" value="KINESIN_MOTOR_1"/>
    <property type="match status" value="1"/>
</dbReference>
<feature type="domain" description="Kinesin motor" evidence="10">
    <location>
        <begin position="12"/>
        <end position="276"/>
    </location>
</feature>
<evidence type="ECO:0000256" key="9">
    <source>
        <dbReference type="RuleBase" id="RU000394"/>
    </source>
</evidence>
<dbReference type="GO" id="GO:0005634">
    <property type="term" value="C:nucleus"/>
    <property type="evidence" value="ECO:0007669"/>
    <property type="project" value="TreeGrafter"/>
</dbReference>
<dbReference type="GO" id="GO:0005876">
    <property type="term" value="C:spindle microtubule"/>
    <property type="evidence" value="ECO:0007669"/>
    <property type="project" value="TreeGrafter"/>
</dbReference>
<evidence type="ECO:0000256" key="4">
    <source>
        <dbReference type="ARBA" id="ARBA00022741"/>
    </source>
</evidence>
<dbReference type="Pfam" id="PF00225">
    <property type="entry name" value="Kinesin"/>
    <property type="match status" value="1"/>
</dbReference>
<comment type="similarity">
    <text evidence="8 9">Belongs to the TRAFAC class myosin-kinesin ATPase superfamily. Kinesin family.</text>
</comment>
<evidence type="ECO:0000313" key="12">
    <source>
        <dbReference type="Proteomes" id="UP000595437"/>
    </source>
</evidence>
<dbReference type="PANTHER" id="PTHR47970:SF12">
    <property type="entry name" value="KINESIN FAMILY MEMBER 11"/>
    <property type="match status" value="1"/>
</dbReference>
<keyword evidence="5 8" id="KW-0067">ATP-binding</keyword>
<feature type="binding site" evidence="8">
    <location>
        <begin position="96"/>
        <end position="103"/>
    </location>
    <ligand>
        <name>ATP</name>
        <dbReference type="ChEBI" id="CHEBI:30616"/>
    </ligand>
</feature>
<dbReference type="GO" id="GO:0051231">
    <property type="term" value="P:spindle elongation"/>
    <property type="evidence" value="ECO:0007669"/>
    <property type="project" value="TreeGrafter"/>
</dbReference>
<keyword evidence="3 9" id="KW-0493">Microtubule</keyword>
<dbReference type="PROSITE" id="PS50067">
    <property type="entry name" value="KINESIN_MOTOR_2"/>
    <property type="match status" value="1"/>
</dbReference>
<dbReference type="OrthoDB" id="6368436at2759"/>
<dbReference type="InterPro" id="IPR047149">
    <property type="entry name" value="KIF11-like"/>
</dbReference>
<gene>
    <name evidence="11" type="ORF">FKW44_011480</name>
</gene>
<dbReference type="InterPro" id="IPR001752">
    <property type="entry name" value="Kinesin_motor_dom"/>
</dbReference>
<evidence type="ECO:0000256" key="6">
    <source>
        <dbReference type="ARBA" id="ARBA00023175"/>
    </source>
</evidence>
<dbReference type="GO" id="GO:0008574">
    <property type="term" value="F:plus-end-directed microtubule motor activity"/>
    <property type="evidence" value="ECO:0007669"/>
    <property type="project" value="TreeGrafter"/>
</dbReference>
<reference evidence="12" key="1">
    <citation type="submission" date="2021-01" db="EMBL/GenBank/DDBJ databases">
        <title>Caligus Genome Assembly.</title>
        <authorList>
            <person name="Gallardo-Escarate C."/>
        </authorList>
    </citation>
    <scope>NUCLEOTIDE SEQUENCE [LARGE SCALE GENOMIC DNA]</scope>
</reference>
<proteinExistence type="inferred from homology"/>
<dbReference type="SUPFAM" id="SSF52540">
    <property type="entry name" value="P-loop containing nucleoside triphosphate hydrolases"/>
    <property type="match status" value="1"/>
</dbReference>
<dbReference type="PRINTS" id="PR00380">
    <property type="entry name" value="KINESINHEAVY"/>
</dbReference>
<evidence type="ECO:0000256" key="3">
    <source>
        <dbReference type="ARBA" id="ARBA00022701"/>
    </source>
</evidence>
<dbReference type="InterPro" id="IPR036961">
    <property type="entry name" value="Kinesin_motor_dom_sf"/>
</dbReference>
<dbReference type="GO" id="GO:0007018">
    <property type="term" value="P:microtubule-based movement"/>
    <property type="evidence" value="ECO:0007669"/>
    <property type="project" value="InterPro"/>
</dbReference>
<dbReference type="GO" id="GO:0090307">
    <property type="term" value="P:mitotic spindle assembly"/>
    <property type="evidence" value="ECO:0007669"/>
    <property type="project" value="TreeGrafter"/>
</dbReference>
<dbReference type="PANTHER" id="PTHR47970">
    <property type="entry name" value="KINESIN-LIKE PROTEIN KIF11"/>
    <property type="match status" value="1"/>
</dbReference>
<keyword evidence="4 8" id="KW-0547">Nucleotide-binding</keyword>
<dbReference type="AlphaFoldDB" id="A0A7T8K8U6"/>
<evidence type="ECO:0000313" key="11">
    <source>
        <dbReference type="EMBL" id="QQP50468.1"/>
    </source>
</evidence>
<name>A0A7T8K8U6_CALRO</name>
<dbReference type="GO" id="GO:0072686">
    <property type="term" value="C:mitotic spindle"/>
    <property type="evidence" value="ECO:0007669"/>
    <property type="project" value="TreeGrafter"/>
</dbReference>
<dbReference type="InterPro" id="IPR019821">
    <property type="entry name" value="Kinesin_motor_CS"/>
</dbReference>
<comment type="subcellular location">
    <subcellularLocation>
        <location evidence="1">Cytoplasm</location>
        <location evidence="1">Cytoskeleton</location>
    </subcellularLocation>
</comment>
<evidence type="ECO:0000256" key="1">
    <source>
        <dbReference type="ARBA" id="ARBA00004245"/>
    </source>
</evidence>
<keyword evidence="7" id="KW-0206">Cytoskeleton</keyword>
<evidence type="ECO:0000256" key="7">
    <source>
        <dbReference type="ARBA" id="ARBA00023212"/>
    </source>
</evidence>
<dbReference type="InterPro" id="IPR027417">
    <property type="entry name" value="P-loop_NTPase"/>
</dbReference>
<evidence type="ECO:0000256" key="5">
    <source>
        <dbReference type="ARBA" id="ARBA00022840"/>
    </source>
</evidence>
<sequence length="276" mass="30563">MKPPSRGERSQNIQVFVRVRPLNESEKASRSYSVLEAVEGKRIVVKEKSNSSLTKTYSFNGVFEPEVPQGPVYARVVKPLIEQVMMGYNCTVFAYGQTGTGKTFTMEGVPESPKAGVDYAIRVSYLELYNEEIFDLLSDVSDASRLRLYEDAQKKGSIIIQGLEELQVNSKEEVLRVLRKGSLKRQTAATLMNAKSSRSHTVFTVTVLMNQSAVGDEETLKIGKLNLVDLAGSENVGRSGAIDKRAREAGNINQSLLTLGRVISSLVERTPHVPYR</sequence>
<dbReference type="GO" id="GO:0005524">
    <property type="term" value="F:ATP binding"/>
    <property type="evidence" value="ECO:0007669"/>
    <property type="project" value="UniProtKB-UniRule"/>
</dbReference>
<keyword evidence="12" id="KW-1185">Reference proteome</keyword>